<evidence type="ECO:0000256" key="1">
    <source>
        <dbReference type="SAM" id="MobiDB-lite"/>
    </source>
</evidence>
<reference evidence="3 4" key="1">
    <citation type="submission" date="2015-08" db="EMBL/GenBank/DDBJ databases">
        <title>Next Generation Sequencing and Analysis of the Genome of Puccinia sorghi L Schw, the Causal Agent of Maize Common Rust.</title>
        <authorList>
            <person name="Rochi L."/>
            <person name="Burguener G."/>
            <person name="Darino M."/>
            <person name="Turjanski A."/>
            <person name="Kreff E."/>
            <person name="Dieguez M.J."/>
            <person name="Sacco F."/>
        </authorList>
    </citation>
    <scope>NUCLEOTIDE SEQUENCE [LARGE SCALE GENOMIC DNA]</scope>
    <source>
        <strain evidence="3 4">RO10H11247</strain>
    </source>
</reference>
<keyword evidence="2" id="KW-0812">Transmembrane</keyword>
<evidence type="ECO:0000313" key="3">
    <source>
        <dbReference type="EMBL" id="KNZ48096.1"/>
    </source>
</evidence>
<comment type="caution">
    <text evidence="3">The sequence shown here is derived from an EMBL/GenBank/DDBJ whole genome shotgun (WGS) entry which is preliminary data.</text>
</comment>
<keyword evidence="2" id="KW-1133">Transmembrane helix</keyword>
<gene>
    <name evidence="3" type="ORF">VP01_590g2</name>
</gene>
<dbReference type="EMBL" id="LAVV01011174">
    <property type="protein sequence ID" value="KNZ48096.1"/>
    <property type="molecule type" value="Genomic_DNA"/>
</dbReference>
<sequence length="353" mass="40185">MANMNRKWKKFWTAGNLISLYCYMLFLKFKMPLLLTIPLLYNLIFYLMPELISSNMILYNTTINPLLHPRSKPKTWVIHICNLCLRSTMTKAIACSKSNVSIKATCNHCHPFWGGVTNSCCDQDRLCQVSVERGAKFSAEEFLFGQILLETCFSTAWCHILHRMMPYPVQNDVIVGVSLCAKTFQSHLQNNTCGHVSHISNTSLLLEHSTTILLIQSSGSLPLLKKWWPKAVGDRKRDNNERDSKGAGLTTMGSELSEVKKRKEGNGKRKKEALFGGSHNSNISSHFPCSSLFPLHIIISSTTFPNTKFLDLTNYLHNVSQSWYILCSIPKKKYIVKQPLRTFQTNNNSKKKE</sequence>
<feature type="compositionally biased region" description="Basic and acidic residues" evidence="1">
    <location>
        <begin position="234"/>
        <end position="245"/>
    </location>
</feature>
<feature type="transmembrane region" description="Helical" evidence="2">
    <location>
        <begin position="20"/>
        <end position="48"/>
    </location>
</feature>
<keyword evidence="2" id="KW-0472">Membrane</keyword>
<accession>A0A0L6UHS4</accession>
<evidence type="ECO:0000313" key="4">
    <source>
        <dbReference type="Proteomes" id="UP000037035"/>
    </source>
</evidence>
<evidence type="ECO:0000256" key="2">
    <source>
        <dbReference type="SAM" id="Phobius"/>
    </source>
</evidence>
<organism evidence="3 4">
    <name type="scientific">Puccinia sorghi</name>
    <dbReference type="NCBI Taxonomy" id="27349"/>
    <lineage>
        <taxon>Eukaryota</taxon>
        <taxon>Fungi</taxon>
        <taxon>Dikarya</taxon>
        <taxon>Basidiomycota</taxon>
        <taxon>Pucciniomycotina</taxon>
        <taxon>Pucciniomycetes</taxon>
        <taxon>Pucciniales</taxon>
        <taxon>Pucciniaceae</taxon>
        <taxon>Puccinia</taxon>
    </lineage>
</organism>
<feature type="region of interest" description="Disordered" evidence="1">
    <location>
        <begin position="234"/>
        <end position="269"/>
    </location>
</feature>
<dbReference type="Proteomes" id="UP000037035">
    <property type="component" value="Unassembled WGS sequence"/>
</dbReference>
<feature type="compositionally biased region" description="Basic and acidic residues" evidence="1">
    <location>
        <begin position="257"/>
        <end position="267"/>
    </location>
</feature>
<dbReference type="VEuPathDB" id="FungiDB:VP01_590g2"/>
<proteinExistence type="predicted"/>
<dbReference type="AlphaFoldDB" id="A0A0L6UHS4"/>
<protein>
    <submittedName>
        <fullName evidence="3">Uncharacterized protein</fullName>
    </submittedName>
</protein>
<name>A0A0L6UHS4_9BASI</name>
<keyword evidence="4" id="KW-1185">Reference proteome</keyword>